<dbReference type="GO" id="GO:0006355">
    <property type="term" value="P:regulation of DNA-templated transcription"/>
    <property type="evidence" value="ECO:0007669"/>
    <property type="project" value="InterPro"/>
</dbReference>
<dbReference type="PANTHER" id="PTHR43214">
    <property type="entry name" value="TWO-COMPONENT RESPONSE REGULATOR"/>
    <property type="match status" value="1"/>
</dbReference>
<dbReference type="InterPro" id="IPR058245">
    <property type="entry name" value="NreC/VraR/RcsB-like_REC"/>
</dbReference>
<dbReference type="EMBL" id="CP073100">
    <property type="protein sequence ID" value="QUE53169.1"/>
    <property type="molecule type" value="Genomic_DNA"/>
</dbReference>
<organism evidence="6 7">
    <name type="scientific">Luteolibacter ambystomatis</name>
    <dbReference type="NCBI Taxonomy" id="2824561"/>
    <lineage>
        <taxon>Bacteria</taxon>
        <taxon>Pseudomonadati</taxon>
        <taxon>Verrucomicrobiota</taxon>
        <taxon>Verrucomicrobiia</taxon>
        <taxon>Verrucomicrobiales</taxon>
        <taxon>Verrucomicrobiaceae</taxon>
        <taxon>Luteolibacter</taxon>
    </lineage>
</organism>
<dbReference type="PRINTS" id="PR00038">
    <property type="entry name" value="HTHLUXR"/>
</dbReference>
<dbReference type="InterPro" id="IPR000792">
    <property type="entry name" value="Tscrpt_reg_LuxR_C"/>
</dbReference>
<dbReference type="CDD" id="cd17535">
    <property type="entry name" value="REC_NarL-like"/>
    <property type="match status" value="1"/>
</dbReference>
<evidence type="ECO:0000256" key="3">
    <source>
        <dbReference type="PROSITE-ProRule" id="PRU00169"/>
    </source>
</evidence>
<name>A0A975PGX2_9BACT</name>
<dbReference type="InterPro" id="IPR016032">
    <property type="entry name" value="Sig_transdc_resp-reg_C-effctor"/>
</dbReference>
<dbReference type="Proteomes" id="UP000676169">
    <property type="component" value="Chromosome"/>
</dbReference>
<protein>
    <submittedName>
        <fullName evidence="6">Response regulator transcription factor</fullName>
    </submittedName>
</protein>
<dbReference type="SMART" id="SM00448">
    <property type="entry name" value="REC"/>
    <property type="match status" value="1"/>
</dbReference>
<reference evidence="6" key="1">
    <citation type="submission" date="2021-04" db="EMBL/GenBank/DDBJ databases">
        <title>Luteolibacter sp. 32A isolated from the skin of an Anderson's salamander (Ambystoma andersonii).</title>
        <authorList>
            <person name="Spergser J."/>
            <person name="Busse H.-J."/>
        </authorList>
    </citation>
    <scope>NUCLEOTIDE SEQUENCE</scope>
    <source>
        <strain evidence="6">32A</strain>
    </source>
</reference>
<dbReference type="InterPro" id="IPR011006">
    <property type="entry name" value="CheY-like_superfamily"/>
</dbReference>
<sequence length="210" mass="23168">MSSRIIIVEDNHVVRGCLEELANTLPGCECVGAFASAEEALKLAVHLKPDLAMMDIHLPNLSGIECASRLKQSLPDLRILMLTMYEDEEKIFEAFKAGASGYLLKRSSPREIKGAIEEILRGGAPMTSAIALKVVESFRPTQAKDADAPELSRRETEVLGCLTKGYSNKEIAEELSISPDTVHWHLKQIYDKLHVKGRTEAALKYMGMKG</sequence>
<dbReference type="GO" id="GO:0003677">
    <property type="term" value="F:DNA binding"/>
    <property type="evidence" value="ECO:0007669"/>
    <property type="project" value="UniProtKB-KW"/>
</dbReference>
<evidence type="ECO:0000259" key="4">
    <source>
        <dbReference type="PROSITE" id="PS50043"/>
    </source>
</evidence>
<feature type="domain" description="Response regulatory" evidence="5">
    <location>
        <begin position="4"/>
        <end position="120"/>
    </location>
</feature>
<proteinExistence type="predicted"/>
<dbReference type="PROSITE" id="PS50110">
    <property type="entry name" value="RESPONSE_REGULATORY"/>
    <property type="match status" value="1"/>
</dbReference>
<dbReference type="Pfam" id="PF00072">
    <property type="entry name" value="Response_reg"/>
    <property type="match status" value="1"/>
</dbReference>
<feature type="domain" description="HTH luxR-type" evidence="4">
    <location>
        <begin position="144"/>
        <end position="209"/>
    </location>
</feature>
<keyword evidence="2" id="KW-0238">DNA-binding</keyword>
<dbReference type="RefSeq" id="WP_211634513.1">
    <property type="nucleotide sequence ID" value="NZ_CP073100.1"/>
</dbReference>
<dbReference type="KEGG" id="lamb:KBB96_09775"/>
<dbReference type="CDD" id="cd06170">
    <property type="entry name" value="LuxR_C_like"/>
    <property type="match status" value="1"/>
</dbReference>
<evidence type="ECO:0000259" key="5">
    <source>
        <dbReference type="PROSITE" id="PS50110"/>
    </source>
</evidence>
<dbReference type="InterPro" id="IPR001789">
    <property type="entry name" value="Sig_transdc_resp-reg_receiver"/>
</dbReference>
<evidence type="ECO:0000313" key="7">
    <source>
        <dbReference type="Proteomes" id="UP000676169"/>
    </source>
</evidence>
<dbReference type="Gene3D" id="3.40.50.2300">
    <property type="match status" value="1"/>
</dbReference>
<gene>
    <name evidence="6" type="ORF">KBB96_09775</name>
</gene>
<evidence type="ECO:0000256" key="2">
    <source>
        <dbReference type="ARBA" id="ARBA00023125"/>
    </source>
</evidence>
<keyword evidence="1 3" id="KW-0597">Phosphoprotein</keyword>
<dbReference type="GO" id="GO:0000160">
    <property type="term" value="P:phosphorelay signal transduction system"/>
    <property type="evidence" value="ECO:0007669"/>
    <property type="project" value="InterPro"/>
</dbReference>
<evidence type="ECO:0000313" key="6">
    <source>
        <dbReference type="EMBL" id="QUE53169.1"/>
    </source>
</evidence>
<dbReference type="Pfam" id="PF00196">
    <property type="entry name" value="GerE"/>
    <property type="match status" value="1"/>
</dbReference>
<dbReference type="SMART" id="SM00421">
    <property type="entry name" value="HTH_LUXR"/>
    <property type="match status" value="1"/>
</dbReference>
<dbReference type="InterPro" id="IPR039420">
    <property type="entry name" value="WalR-like"/>
</dbReference>
<dbReference type="SUPFAM" id="SSF52172">
    <property type="entry name" value="CheY-like"/>
    <property type="match status" value="1"/>
</dbReference>
<keyword evidence="7" id="KW-1185">Reference proteome</keyword>
<evidence type="ECO:0000256" key="1">
    <source>
        <dbReference type="ARBA" id="ARBA00022553"/>
    </source>
</evidence>
<dbReference type="SUPFAM" id="SSF46894">
    <property type="entry name" value="C-terminal effector domain of the bipartite response regulators"/>
    <property type="match status" value="1"/>
</dbReference>
<accession>A0A975PGX2</accession>
<feature type="modified residue" description="4-aspartylphosphate" evidence="3">
    <location>
        <position position="55"/>
    </location>
</feature>
<dbReference type="PROSITE" id="PS50043">
    <property type="entry name" value="HTH_LUXR_2"/>
    <property type="match status" value="1"/>
</dbReference>
<dbReference type="AlphaFoldDB" id="A0A975PGX2"/>